<dbReference type="GO" id="GO:0006351">
    <property type="term" value="P:DNA-templated transcription"/>
    <property type="evidence" value="ECO:0007669"/>
    <property type="project" value="UniProtKB-UniRule"/>
</dbReference>
<comment type="caution">
    <text evidence="18">Lacks conserved residue(s) required for the propagation of feature annotation.</text>
</comment>
<dbReference type="GO" id="GO:0052170">
    <property type="term" value="P:symbiont-mediated suppression of host innate immune response"/>
    <property type="evidence" value="ECO:0007669"/>
    <property type="project" value="UniProtKB-KW"/>
</dbReference>
<accession>A0A385PLW4</accession>
<evidence type="ECO:0000256" key="15">
    <source>
        <dbReference type="ARBA" id="ARBA00023258"/>
    </source>
</evidence>
<evidence type="ECO:0000256" key="19">
    <source>
        <dbReference type="PIRNR" id="PIRNR003407"/>
    </source>
</evidence>
<evidence type="ECO:0000256" key="12">
    <source>
        <dbReference type="ARBA" id="ARBA00023159"/>
    </source>
</evidence>
<comment type="subunit">
    <text evidence="18">Homodimer. Homooligomer. Interacts with host RB1; this interaction induces dissociation of RB1-E2F1 complex thereby disrupting RB1 activity. Interacts with host EP300; this interaction represses EP300 transcriptional activity. Interacts with protein E2; this interaction inhibits E7 oncogenic activity. Interacts with host TMEM173/STING; this interaction impairs the ability of TMEM173/STING to sense cytosolic DNA and promote the production of type I interferon (IFN-alpha and IFN-beta).</text>
</comment>
<keyword evidence="2 18" id="KW-0244">Early protein</keyword>
<keyword evidence="8 18" id="KW-1114">Inhibition of host interferon signaling pathway by virus</keyword>
<evidence type="ECO:0000256" key="14">
    <source>
        <dbReference type="ARBA" id="ARBA00023200"/>
    </source>
</evidence>
<gene>
    <name evidence="18" type="primary">E7</name>
</gene>
<dbReference type="EMBL" id="MH777351">
    <property type="protein sequence ID" value="AYA94914.1"/>
    <property type="molecule type" value="Genomic_DNA"/>
</dbReference>
<keyword evidence="12 18" id="KW-0010">Activator</keyword>
<comment type="similarity">
    <text evidence="18 19">Belongs to the papillomaviridae E7 protein family.</text>
</comment>
<dbReference type="HAMAP" id="MF_04004">
    <property type="entry name" value="PPV_E7"/>
    <property type="match status" value="1"/>
</dbReference>
<evidence type="ECO:0000256" key="2">
    <source>
        <dbReference type="ARBA" id="ARBA00022518"/>
    </source>
</evidence>
<evidence type="ECO:0000256" key="3">
    <source>
        <dbReference type="ARBA" id="ARBA00022562"/>
    </source>
</evidence>
<evidence type="ECO:0000256" key="18">
    <source>
        <dbReference type="HAMAP-Rule" id="MF_04004"/>
    </source>
</evidence>
<comment type="function">
    <text evidence="19">E7 protein has both transforming and trans-activating activities.</text>
</comment>
<dbReference type="InterPro" id="IPR000148">
    <property type="entry name" value="Papilloma_E7"/>
</dbReference>
<keyword evidence="14 18" id="KW-1035">Host cytoplasm</keyword>
<name>A0A385PLW4_9PAPI</name>
<organism evidence="20">
    <name type="scientific">Human papillomavirus</name>
    <dbReference type="NCBI Taxonomy" id="10566"/>
    <lineage>
        <taxon>Viruses</taxon>
        <taxon>Monodnaviria</taxon>
        <taxon>Shotokuvirae</taxon>
        <taxon>Cossaviricota</taxon>
        <taxon>Papovaviricetes</taxon>
        <taxon>Zurhausenvirales</taxon>
        <taxon>Papillomaviridae</taxon>
    </lineage>
</organism>
<feature type="short sequence motif" description="Nuclear export signal" evidence="18">
    <location>
        <begin position="69"/>
        <end position="77"/>
    </location>
</feature>
<dbReference type="GO" id="GO:0039502">
    <property type="term" value="P:symbiont-mediated suppression of host type I interferon-mediated signaling pathway"/>
    <property type="evidence" value="ECO:0007669"/>
    <property type="project" value="UniProtKB-UniRule"/>
</dbReference>
<dbReference type="SUPFAM" id="SSF161234">
    <property type="entry name" value="E7 C-terminal domain-like"/>
    <property type="match status" value="1"/>
</dbReference>
<keyword evidence="6 18" id="KW-0479">Metal-binding</keyword>
<evidence type="ECO:0000256" key="11">
    <source>
        <dbReference type="ARBA" id="ARBA00023125"/>
    </source>
</evidence>
<proteinExistence type="inferred from homology"/>
<feature type="zinc finger region" evidence="18">
    <location>
        <begin position="51"/>
        <end position="87"/>
    </location>
</feature>
<keyword evidence="17 18" id="KW-1078">G1/S host cell cycle checkpoint dysregulation by virus</keyword>
<evidence type="ECO:0000256" key="4">
    <source>
        <dbReference type="ARBA" id="ARBA00022581"/>
    </source>
</evidence>
<evidence type="ECO:0000256" key="5">
    <source>
        <dbReference type="ARBA" id="ARBA00022632"/>
    </source>
</evidence>
<evidence type="ECO:0000256" key="9">
    <source>
        <dbReference type="ARBA" id="ARBA00022833"/>
    </source>
</evidence>
<keyword evidence="16 18" id="KW-0899">Viral immunoevasion</keyword>
<keyword evidence="5 18" id="KW-1090">Inhibition of host innate immune response by virus</keyword>
<keyword evidence="9 18" id="KW-0862">Zinc</keyword>
<evidence type="ECO:0000256" key="10">
    <source>
        <dbReference type="ARBA" id="ARBA00023015"/>
    </source>
</evidence>
<dbReference type="GO" id="GO:0003677">
    <property type="term" value="F:DNA binding"/>
    <property type="evidence" value="ECO:0007669"/>
    <property type="project" value="UniProtKB-UniRule"/>
</dbReference>
<comment type="subcellular location">
    <subcellularLocation>
        <location evidence="18">Host cytoplasm</location>
    </subcellularLocation>
    <subcellularLocation>
        <location evidence="18">Host nucleus</location>
    </subcellularLocation>
    <text evidence="18">Predominantly found in the host nucleus.</text>
</comment>
<keyword evidence="11 18" id="KW-0238">DNA-binding</keyword>
<dbReference type="GO" id="GO:0003700">
    <property type="term" value="F:DNA-binding transcription factor activity"/>
    <property type="evidence" value="ECO:0007669"/>
    <property type="project" value="UniProtKB-UniRule"/>
</dbReference>
<dbReference type="GO" id="GO:0042025">
    <property type="term" value="C:host cell nucleus"/>
    <property type="evidence" value="ECO:0007669"/>
    <property type="project" value="UniProtKB-SubCell"/>
</dbReference>
<sequence length="97" mass="10920">MRGDRPTLDDIILEELVMPINLLCDEPSESLSPDCEGEEERLDPYRIESTCYICGLRVRIVVVSSSDGIRCLEQLLLEEVSLLCATCARNLHDGRPQ</sequence>
<dbReference type="GO" id="GO:0030430">
    <property type="term" value="C:host cell cytoplasm"/>
    <property type="evidence" value="ECO:0007669"/>
    <property type="project" value="UniProtKB-SubCell"/>
</dbReference>
<evidence type="ECO:0000256" key="17">
    <source>
        <dbReference type="ARBA" id="ARBA00023309"/>
    </source>
</evidence>
<comment type="domain">
    <text evidence="18">The E7 terminal domain is an intrinsically disordered domain, whose flexibility and conformational transitions confer target adaptability to the oncoprotein. It allows adaptation to a variety of protein targets and exposes the PEST degradation sequence that regulates its turnover in the cell.</text>
</comment>
<reference evidence="20" key="1">
    <citation type="journal article" date="2018" name="Nat. Med.">
        <title>Expanded skin virome in DOCK8-deficient patients.</title>
        <authorList>
            <consortium name="NISC Comparative Sequencing Program"/>
            <person name="Tirosh O."/>
            <person name="Conlan S."/>
            <person name="Deming C."/>
            <person name="Lee-Lin S.Q."/>
            <person name="Huang X."/>
            <person name="Su H.C."/>
            <person name="Freeman A.F."/>
            <person name="Segre J.A."/>
            <person name="Kong H.H."/>
        </authorList>
    </citation>
    <scope>NUCLEOTIDE SEQUENCE</scope>
    <source>
        <strain evidence="20">HPV-mSK_210</strain>
    </source>
</reference>
<evidence type="ECO:0000313" key="20">
    <source>
        <dbReference type="EMBL" id="AYA94914.1"/>
    </source>
</evidence>
<dbReference type="PIRSF" id="PIRSF003407">
    <property type="entry name" value="Papvi_E7"/>
    <property type="match status" value="1"/>
</dbReference>
<dbReference type="Pfam" id="PF00527">
    <property type="entry name" value="E7"/>
    <property type="match status" value="1"/>
</dbReference>
<keyword evidence="13 18" id="KW-0804">Transcription</keyword>
<protein>
    <recommendedName>
        <fullName evidence="18 19">Protein E7</fullName>
    </recommendedName>
</protein>
<evidence type="ECO:0000256" key="7">
    <source>
        <dbReference type="ARBA" id="ARBA00022771"/>
    </source>
</evidence>
<feature type="short sequence motif" description="LXCXE motif; interaction with host RB1 and TMEM173/STING" evidence="18">
    <location>
        <begin position="22"/>
        <end position="26"/>
    </location>
</feature>
<evidence type="ECO:0000256" key="13">
    <source>
        <dbReference type="ARBA" id="ARBA00023163"/>
    </source>
</evidence>
<dbReference type="GO" id="GO:0039645">
    <property type="term" value="P:symbiont-mediated perturbation of host cell cycle G1/S transition checkpoint"/>
    <property type="evidence" value="ECO:0007669"/>
    <property type="project" value="UniProtKB-UniRule"/>
</dbReference>
<dbReference type="GO" id="GO:0019904">
    <property type="term" value="F:protein domain specific binding"/>
    <property type="evidence" value="ECO:0007669"/>
    <property type="project" value="UniProtKB-UniRule"/>
</dbReference>
<evidence type="ECO:0000256" key="8">
    <source>
        <dbReference type="ARBA" id="ARBA00022830"/>
    </source>
</evidence>
<evidence type="ECO:0000256" key="6">
    <source>
        <dbReference type="ARBA" id="ARBA00022723"/>
    </source>
</evidence>
<dbReference type="GO" id="GO:0008270">
    <property type="term" value="F:zinc ion binding"/>
    <property type="evidence" value="ECO:0007669"/>
    <property type="project" value="UniProtKB-KW"/>
</dbReference>
<keyword evidence="1 18" id="KW-1121">Modulation of host cell cycle by virus</keyword>
<dbReference type="Gene3D" id="3.30.160.330">
    <property type="match status" value="1"/>
</dbReference>
<keyword evidence="3 18" id="KW-1048">Host nucleus</keyword>
<keyword evidence="10 18" id="KW-0805">Transcription regulation</keyword>
<evidence type="ECO:0000256" key="1">
    <source>
        <dbReference type="ARBA" id="ARBA00022504"/>
    </source>
</evidence>
<keyword evidence="4 18" id="KW-0945">Host-virus interaction</keyword>
<evidence type="ECO:0000256" key="16">
    <source>
        <dbReference type="ARBA" id="ARBA00023280"/>
    </source>
</evidence>
<keyword evidence="15" id="KW-0922">Interferon antiviral system evasion</keyword>
<keyword evidence="7 18" id="KW-0863">Zinc-finger</keyword>
<comment type="function">
    <text evidence="18">Plays a role in viral genome replication by driving entry of quiescent cells into the cell cycle. Stimulation of progression from G1 to S phase allows the virus to efficiently use the cellular DNA replicating machinery to achieve viral genome replication. E7 protein has both transforming and trans-activating activities. Induces the disassembly of the E2F1 transcription factor from RB1, with subsequent transcriptional activation of E2F1-regulated S-phase genes. Interferes with host histone deacetylation mediated by HDAC1 and HDAC2, leading to transcription activation. Plays also a role in the inhibition of both antiviral and antiproliferative functions of host interferon alpha. Interaction with host TMEM173/STING impairs the ability of TMEM173/STING to sense cytosolic DNA and promote the production of type I interferon (IFN-alpha and IFN-beta).</text>
</comment>
<comment type="PTM">
    <text evidence="18">Highly phosphorylated.</text>
</comment>